<reference evidence="13 14" key="1">
    <citation type="submission" date="2018-11" db="EMBL/GenBank/DDBJ databases">
        <authorList>
            <consortium name="Pathogen Informatics"/>
        </authorList>
    </citation>
    <scope>NUCLEOTIDE SEQUENCE [LARGE SCALE GENOMIC DNA]</scope>
</reference>
<dbReference type="Pfam" id="PF02597">
    <property type="entry name" value="ThiS"/>
    <property type="match status" value="1"/>
</dbReference>
<keyword evidence="14" id="KW-1185">Reference proteome</keyword>
<dbReference type="Proteomes" id="UP000270924">
    <property type="component" value="Unassembled WGS sequence"/>
</dbReference>
<feature type="domain" description="Protein HIRA-like C-terminal" evidence="11">
    <location>
        <begin position="758"/>
        <end position="845"/>
    </location>
</feature>
<dbReference type="Gene3D" id="3.10.20.30">
    <property type="match status" value="1"/>
</dbReference>
<evidence type="ECO:0000259" key="11">
    <source>
        <dbReference type="Pfam" id="PF07569"/>
    </source>
</evidence>
<evidence type="ECO:0000256" key="10">
    <source>
        <dbReference type="RuleBase" id="RU364014"/>
    </source>
</evidence>
<feature type="repeat" description="WD" evidence="9">
    <location>
        <begin position="242"/>
        <end position="283"/>
    </location>
</feature>
<dbReference type="Gene3D" id="2.130.10.10">
    <property type="entry name" value="YVTN repeat-like/Quinoprotein amine dehydrogenase"/>
    <property type="match status" value="3"/>
</dbReference>
<organism evidence="13 14">
    <name type="scientific">Wuchereria bancrofti</name>
    <dbReference type="NCBI Taxonomy" id="6293"/>
    <lineage>
        <taxon>Eukaryota</taxon>
        <taxon>Metazoa</taxon>
        <taxon>Ecdysozoa</taxon>
        <taxon>Nematoda</taxon>
        <taxon>Chromadorea</taxon>
        <taxon>Rhabditida</taxon>
        <taxon>Spirurina</taxon>
        <taxon>Spiruromorpha</taxon>
        <taxon>Filarioidea</taxon>
        <taxon>Onchocercidae</taxon>
        <taxon>Wuchereria</taxon>
    </lineage>
</organism>
<dbReference type="InterPro" id="IPR012675">
    <property type="entry name" value="Beta-grasp_dom_sf"/>
</dbReference>
<feature type="repeat" description="WD" evidence="9">
    <location>
        <begin position="138"/>
        <end position="167"/>
    </location>
</feature>
<dbReference type="InterPro" id="IPR003749">
    <property type="entry name" value="ThiS/MoaD-like"/>
</dbReference>
<dbReference type="InParanoid" id="A0A3P7DK51"/>
<keyword evidence="7 10" id="KW-0804">Transcription</keyword>
<dbReference type="SUPFAM" id="SSF54285">
    <property type="entry name" value="MoaD/ThiS"/>
    <property type="match status" value="1"/>
</dbReference>
<dbReference type="GO" id="GO:0000785">
    <property type="term" value="C:chromatin"/>
    <property type="evidence" value="ECO:0007669"/>
    <property type="project" value="TreeGrafter"/>
</dbReference>
<dbReference type="Pfam" id="PF24105">
    <property type="entry name" value="Beta-prop_CAF1B_HIR1"/>
    <property type="match status" value="1"/>
</dbReference>
<dbReference type="InterPro" id="IPR001680">
    <property type="entry name" value="WD40_rpt"/>
</dbReference>
<dbReference type="GO" id="GO:0006338">
    <property type="term" value="P:chromatin remodeling"/>
    <property type="evidence" value="ECO:0007669"/>
    <property type="project" value="InterPro"/>
</dbReference>
<evidence type="ECO:0000256" key="8">
    <source>
        <dbReference type="ARBA" id="ARBA00023242"/>
    </source>
</evidence>
<dbReference type="InterPro" id="IPR016155">
    <property type="entry name" value="Mopterin_synth/thiamin_S_b"/>
</dbReference>
<evidence type="ECO:0000256" key="6">
    <source>
        <dbReference type="ARBA" id="ARBA00023015"/>
    </source>
</evidence>
<dbReference type="PANTHER" id="PTHR13831:SF0">
    <property type="entry name" value="PROTEIN HIRA"/>
    <property type="match status" value="1"/>
</dbReference>
<dbReference type="OMA" id="WVTHDGY"/>
<keyword evidence="8 10" id="KW-0539">Nucleus</keyword>
<sequence length="1083" mass="121060">MQQLFCLFIFALSRYGNVIIFSLLIIKVFDQLEENNLEVAVHTYNINYGKVDVMGVGEISSIVDIIFFVDLTNPVWIHHSGGAIYSVDIHPDGTKIATCGQGGEGGSGLVIIWNVKPVINEKASQEASCSRLLSRILHQNCVNCVRWSPDGTYLGCAGDQQSLTLWEFGGRVFSAGTIGSKDSVNVEKYREKYRLYGHSLDVLHLEWSKDGRYLASCGMDHSVIIWDAHNLPNKVVSLTVERGGHQGIVKGVSWDPIGKFLATQSADKSVRIWAIDNWQCIKVVMDPFIESSQSTMFCRLDWSPDGTYLIAPCASNNSGPTAHLIRRKDWDTTLDLVGHRKAVTVVRACPRMIEYQNYKGNRLQVSCIAMGSRDKSLSVWLLPNVDRPLVVLYKLFKHSILDFSWNDYHLTICSMDGTVKSIVFDAKELGRLLTSSEMGDLCERMYSRRPLQYSSDQQNNGRQLLSFKDSSRMFVDDLKKIQSEKQEPKQLKIHDNGSFVSSQMKELPSNQSAVRIPVLCDAVQTNCSEKVLAPSELPKKQTDLRTKLGKRRIQPSFIASVTIPEAEITAAPISVDEPALNSYEPAQASSVHLLASPSKSNGRVLLSSIEKVEAIPRIDEPMDTHPLSSRTEQILPHLSLKPLLRPAPFPESLTVMLNDNRSVTFSIPQQRRSLSISVPPTEMCSINRIDVLNEYEIAATIKLTKLCGMKDATVLWTAHLDPVVCSVAASSHWFVAGCYDSSIHIYSTPSGRLHTFFTIDSLPFIIQVHRNYLSVCSSQGFVYSWNIENRKCIMSRRSIADFCEKDCKLVSCTLSDVGEPIITLSNGRTYSFLLSLDCWQLLFDEKSILPRLSTPPMNASANALLGPIISSPIHVNNEVQISATHSFLEERLCSALSLKLPNDFRHYLNLYVRSLLQHGCTAKLNEIVSTYFTAVSICGLKCDVLLREILELAKTSEGCSEFIRDVTLRLESLLEVKDLFPLCIRIMATVPVRFVLFGKACELVKLPERNINVPNALNCQQLRQLIFHEAFFTFIVALVFKDLSPIQDCCILALNQEYIDDHDGTFTITAHSEIAVIPPISGG</sequence>
<dbReference type="SUPFAM" id="SSF50978">
    <property type="entry name" value="WD40 repeat-like"/>
    <property type="match status" value="2"/>
</dbReference>
<keyword evidence="3 9" id="KW-0853">WD repeat</keyword>
<evidence type="ECO:0000256" key="1">
    <source>
        <dbReference type="ARBA" id="ARBA00004123"/>
    </source>
</evidence>
<dbReference type="InterPro" id="IPR036322">
    <property type="entry name" value="WD40_repeat_dom_sf"/>
</dbReference>
<dbReference type="Pfam" id="PF07569">
    <property type="entry name" value="Hira"/>
    <property type="match status" value="2"/>
</dbReference>
<keyword evidence="10" id="KW-0678">Repressor</keyword>
<keyword evidence="5 10" id="KW-0156">Chromatin regulator</keyword>
<evidence type="ECO:0000313" key="13">
    <source>
        <dbReference type="EMBL" id="VDM06966.1"/>
    </source>
</evidence>
<evidence type="ECO:0000256" key="9">
    <source>
        <dbReference type="PROSITE-ProRule" id="PRU00221"/>
    </source>
</evidence>
<evidence type="ECO:0000256" key="5">
    <source>
        <dbReference type="ARBA" id="ARBA00022853"/>
    </source>
</evidence>
<evidence type="ECO:0000259" key="12">
    <source>
        <dbReference type="Pfam" id="PF24105"/>
    </source>
</evidence>
<feature type="domain" description="Protein HIRA-like C-terminal" evidence="11">
    <location>
        <begin position="877"/>
        <end position="929"/>
    </location>
</feature>
<dbReference type="InterPro" id="IPR011494">
    <property type="entry name" value="HIRA-like_C"/>
</dbReference>
<evidence type="ECO:0000313" key="14">
    <source>
        <dbReference type="Proteomes" id="UP000270924"/>
    </source>
</evidence>
<dbReference type="GO" id="GO:0000417">
    <property type="term" value="C:HIR complex"/>
    <property type="evidence" value="ECO:0007669"/>
    <property type="project" value="TreeGrafter"/>
</dbReference>
<dbReference type="InterPro" id="IPR031120">
    <property type="entry name" value="HIR1-like"/>
</dbReference>
<protein>
    <recommendedName>
        <fullName evidence="10">Protein HIRA</fullName>
    </recommendedName>
</protein>
<dbReference type="PANTHER" id="PTHR13831">
    <property type="entry name" value="MEMBER OF THE HIR1 FAMILY OF WD-REPEAT PROTEINS"/>
    <property type="match status" value="1"/>
</dbReference>
<dbReference type="CDD" id="cd00754">
    <property type="entry name" value="Ubl_MoaD"/>
    <property type="match status" value="1"/>
</dbReference>
<dbReference type="GO" id="GO:0006351">
    <property type="term" value="P:DNA-templated transcription"/>
    <property type="evidence" value="ECO:0007669"/>
    <property type="project" value="InterPro"/>
</dbReference>
<proteinExistence type="inferred from homology"/>
<dbReference type="PROSITE" id="PS50082">
    <property type="entry name" value="WD_REPEATS_2"/>
    <property type="match status" value="3"/>
</dbReference>
<dbReference type="EMBL" id="UYWW01000043">
    <property type="protein sequence ID" value="VDM06966.1"/>
    <property type="molecule type" value="Genomic_DNA"/>
</dbReference>
<dbReference type="SMART" id="SM00320">
    <property type="entry name" value="WD40"/>
    <property type="match status" value="7"/>
</dbReference>
<evidence type="ECO:0000256" key="3">
    <source>
        <dbReference type="ARBA" id="ARBA00022574"/>
    </source>
</evidence>
<dbReference type="InterPro" id="IPR055410">
    <property type="entry name" value="Beta-prop_CAF1B_HIR1"/>
</dbReference>
<keyword evidence="6 10" id="KW-0805">Transcription regulation</keyword>
<dbReference type="GO" id="GO:0031491">
    <property type="term" value="F:nucleosome binding"/>
    <property type="evidence" value="ECO:0007669"/>
    <property type="project" value="TreeGrafter"/>
</dbReference>
<comment type="function">
    <text evidence="10">Required for replication-independent chromatin assembly and for the periodic repression of histone gene transcription during the cell cycle.</text>
</comment>
<evidence type="ECO:0000256" key="4">
    <source>
        <dbReference type="ARBA" id="ARBA00022737"/>
    </source>
</evidence>
<dbReference type="GO" id="GO:0005634">
    <property type="term" value="C:nucleus"/>
    <property type="evidence" value="ECO:0007669"/>
    <property type="project" value="UniProtKB-SubCell"/>
</dbReference>
<dbReference type="PROSITE" id="PS50294">
    <property type="entry name" value="WD_REPEATS_REGION"/>
    <property type="match status" value="2"/>
</dbReference>
<dbReference type="AlphaFoldDB" id="A0A3P7DK51"/>
<dbReference type="FunCoup" id="A0A3P7DK51">
    <property type="interactions" value="2055"/>
</dbReference>
<accession>A0A3P7DK51</accession>
<comment type="subcellular location">
    <subcellularLocation>
        <location evidence="1 10">Nucleus</location>
    </subcellularLocation>
</comment>
<keyword evidence="4 10" id="KW-0677">Repeat</keyword>
<feature type="repeat" description="WD" evidence="9">
    <location>
        <begin position="195"/>
        <end position="227"/>
    </location>
</feature>
<dbReference type="OrthoDB" id="1741719at2759"/>
<name>A0A3P7DK51_WUCBA</name>
<dbReference type="InterPro" id="IPR015943">
    <property type="entry name" value="WD40/YVTN_repeat-like_dom_sf"/>
</dbReference>
<gene>
    <name evidence="13" type="ORF">WBA_LOCUS352</name>
</gene>
<dbReference type="GO" id="GO:0006355">
    <property type="term" value="P:regulation of DNA-templated transcription"/>
    <property type="evidence" value="ECO:0007669"/>
    <property type="project" value="InterPro"/>
</dbReference>
<feature type="domain" description="CAF1B/HIR1 beta-propeller" evidence="12">
    <location>
        <begin position="78"/>
        <end position="429"/>
    </location>
</feature>
<comment type="similarity">
    <text evidence="2 10">Belongs to the WD repeat HIR1 family.</text>
</comment>
<evidence type="ECO:0000256" key="2">
    <source>
        <dbReference type="ARBA" id="ARBA00007306"/>
    </source>
</evidence>
<evidence type="ECO:0000256" key="7">
    <source>
        <dbReference type="ARBA" id="ARBA00023163"/>
    </source>
</evidence>